<keyword evidence="3" id="KW-1185">Reference proteome</keyword>
<proteinExistence type="predicted"/>
<dbReference type="Pfam" id="PF22262">
    <property type="entry name" value="DUF6950"/>
    <property type="match status" value="1"/>
</dbReference>
<name>A0AAC8Z2E8_SPHMC</name>
<evidence type="ECO:0000313" key="3">
    <source>
        <dbReference type="Proteomes" id="UP000076088"/>
    </source>
</evidence>
<dbReference type="AlphaFoldDB" id="A0AAC8Z2E8"/>
<dbReference type="InterPro" id="IPR053802">
    <property type="entry name" value="DUF6950"/>
</dbReference>
<accession>A0AAC8Z2E8</accession>
<protein>
    <recommendedName>
        <fullName evidence="1">DUF6950 domain-containing protein</fullName>
    </recommendedName>
</protein>
<organism evidence="2 3">
    <name type="scientific">Sphingopyxis macrogoltabida</name>
    <name type="common">Sphingomonas macrogoltabidus</name>
    <dbReference type="NCBI Taxonomy" id="33050"/>
    <lineage>
        <taxon>Bacteria</taxon>
        <taxon>Pseudomonadati</taxon>
        <taxon>Pseudomonadota</taxon>
        <taxon>Alphaproteobacteria</taxon>
        <taxon>Sphingomonadales</taxon>
        <taxon>Sphingomonadaceae</taxon>
        <taxon>Sphingopyxis</taxon>
    </lineage>
</organism>
<dbReference type="EMBL" id="CP013344">
    <property type="protein sequence ID" value="AMU90399.1"/>
    <property type="molecule type" value="Genomic_DNA"/>
</dbReference>
<sequence length="143" mass="15193">MGGAILMNLAERAAATQKTYDKFRGKSFDWHGATCGHLLRSHLRNMGHKPPPMPSYRSAVGAKRALKDMGACDLTALLEGLGLMPILPAEMIVGDLAVLPGEDGPFDAVVVCAGNKMMGWHGAGEGLQMIADVLPHVKAAFRV</sequence>
<gene>
    <name evidence="2" type="ORF">ATM17_15340</name>
</gene>
<dbReference type="Proteomes" id="UP000076088">
    <property type="component" value="Chromosome"/>
</dbReference>
<evidence type="ECO:0000259" key="1">
    <source>
        <dbReference type="Pfam" id="PF22262"/>
    </source>
</evidence>
<reference evidence="3" key="1">
    <citation type="submission" date="2015-11" db="EMBL/GenBank/DDBJ databases">
        <title>Complete genome sequence of a polyethylene-glycol degrader Sphingopyxis macrogoltabida 203N (NBRC 111659).</title>
        <authorList>
            <person name="Yoshiyuki O."/>
            <person name="Shouta N."/>
            <person name="Nagata Y."/>
            <person name="Numata M."/>
            <person name="Tsuchikane K."/>
            <person name="Hosoyama A."/>
            <person name="Yamazoe A."/>
            <person name="Tsuda M."/>
            <person name="Fujita N."/>
            <person name="Kawai F."/>
        </authorList>
    </citation>
    <scope>NUCLEOTIDE SEQUENCE [LARGE SCALE GENOMIC DNA]</scope>
    <source>
        <strain evidence="3">203N</strain>
    </source>
</reference>
<evidence type="ECO:0000313" key="2">
    <source>
        <dbReference type="EMBL" id="AMU90399.1"/>
    </source>
</evidence>
<feature type="domain" description="DUF6950" evidence="1">
    <location>
        <begin position="12"/>
        <end position="143"/>
    </location>
</feature>
<reference evidence="2 3" key="2">
    <citation type="journal article" date="2016" name="Genome Announc.">
        <title>Complete Genome Sequence of Sphingopyxis macrogoltabida Strain 203N (NBRC 111659), a Polyethylene Glycol Degrader.</title>
        <authorList>
            <person name="Ohtsubo Y."/>
            <person name="Nonoyama S."/>
            <person name="Nagata Y."/>
            <person name="Numata M."/>
            <person name="Tsuchikane K."/>
            <person name="Hosoyama A."/>
            <person name="Yamazoe A."/>
            <person name="Tsuda M."/>
            <person name="Fujita N."/>
            <person name="Kawai F."/>
        </authorList>
    </citation>
    <scope>NUCLEOTIDE SEQUENCE [LARGE SCALE GENOMIC DNA]</scope>
    <source>
        <strain evidence="2 3">203N</strain>
    </source>
</reference>